<dbReference type="InterPro" id="IPR027417">
    <property type="entry name" value="P-loop_NTPase"/>
</dbReference>
<reference evidence="1 2" key="1">
    <citation type="submission" date="2017-04" db="EMBL/GenBank/DDBJ databases">
        <authorList>
            <person name="Afonso C.L."/>
            <person name="Miller P.J."/>
            <person name="Scott M.A."/>
            <person name="Spackman E."/>
            <person name="Goraichik I."/>
            <person name="Dimitrov K.M."/>
            <person name="Suarez D.L."/>
            <person name="Swayne D.E."/>
        </authorList>
    </citation>
    <scope>NUCLEOTIDE SEQUENCE [LARGE SCALE GENOMIC DNA]</scope>
    <source>
        <strain evidence="1 2">CGMCC 1.12644</strain>
    </source>
</reference>
<dbReference type="Proteomes" id="UP000192330">
    <property type="component" value="Unassembled WGS sequence"/>
</dbReference>
<protein>
    <submittedName>
        <fullName evidence="1">Hpr(Ser) kinase/phosphatase</fullName>
    </submittedName>
</protein>
<organism evidence="1 2">
    <name type="scientific">Primorskyibacter flagellatus</name>
    <dbReference type="NCBI Taxonomy" id="1387277"/>
    <lineage>
        <taxon>Bacteria</taxon>
        <taxon>Pseudomonadati</taxon>
        <taxon>Pseudomonadota</taxon>
        <taxon>Alphaproteobacteria</taxon>
        <taxon>Rhodobacterales</taxon>
        <taxon>Roseobacteraceae</taxon>
        <taxon>Primorskyibacter</taxon>
    </lineage>
</organism>
<name>A0A1W2AZP8_9RHOB</name>
<dbReference type="EMBL" id="FWYD01000003">
    <property type="protein sequence ID" value="SMC65942.1"/>
    <property type="molecule type" value="Genomic_DNA"/>
</dbReference>
<dbReference type="GO" id="GO:0016301">
    <property type="term" value="F:kinase activity"/>
    <property type="evidence" value="ECO:0007669"/>
    <property type="project" value="UniProtKB-KW"/>
</dbReference>
<keyword evidence="1" id="KW-0808">Transferase</keyword>
<dbReference type="AlphaFoldDB" id="A0A1W2AZP8"/>
<evidence type="ECO:0000313" key="2">
    <source>
        <dbReference type="Proteomes" id="UP000192330"/>
    </source>
</evidence>
<proteinExistence type="predicted"/>
<keyword evidence="2" id="KW-1185">Reference proteome</keyword>
<accession>A0A1W2AZP8</accession>
<evidence type="ECO:0000313" key="1">
    <source>
        <dbReference type="EMBL" id="SMC65942.1"/>
    </source>
</evidence>
<gene>
    <name evidence="1" type="ORF">SAMN06295998_103398</name>
</gene>
<dbReference type="STRING" id="1387277.SAMN06295998_103398"/>
<keyword evidence="1" id="KW-0418">Kinase</keyword>
<dbReference type="Gene3D" id="3.40.50.300">
    <property type="entry name" value="P-loop containing nucleotide triphosphate hydrolases"/>
    <property type="match status" value="1"/>
</dbReference>
<sequence length="107" mass="11760">MMALGAQLIADDRTELCHWDGADEVIARAPKGLPSLIEARGIGLLNAPLAGSVRVAVVVDLDETEGQRMPELRDTLLLGRYIPLLHRPATPHFAASLYHYLMFGRKD</sequence>